<evidence type="ECO:0000256" key="1">
    <source>
        <dbReference type="SAM" id="MobiDB-lite"/>
    </source>
</evidence>
<dbReference type="EMBL" id="JASSZA010000009">
    <property type="protein sequence ID" value="KAK2102384.1"/>
    <property type="molecule type" value="Genomic_DNA"/>
</dbReference>
<gene>
    <name evidence="2" type="ORF">P7K49_020051</name>
</gene>
<accession>A0ABQ9V031</accession>
<feature type="non-terminal residue" evidence="2">
    <location>
        <position position="1"/>
    </location>
</feature>
<organism evidence="2 3">
    <name type="scientific">Saguinus oedipus</name>
    <name type="common">Cotton-top tamarin</name>
    <name type="synonym">Oedipomidas oedipus</name>
    <dbReference type="NCBI Taxonomy" id="9490"/>
    <lineage>
        <taxon>Eukaryota</taxon>
        <taxon>Metazoa</taxon>
        <taxon>Chordata</taxon>
        <taxon>Craniata</taxon>
        <taxon>Vertebrata</taxon>
        <taxon>Euteleostomi</taxon>
        <taxon>Mammalia</taxon>
        <taxon>Eutheria</taxon>
        <taxon>Euarchontoglires</taxon>
        <taxon>Primates</taxon>
        <taxon>Haplorrhini</taxon>
        <taxon>Platyrrhini</taxon>
        <taxon>Cebidae</taxon>
        <taxon>Callitrichinae</taxon>
        <taxon>Saguinus</taxon>
    </lineage>
</organism>
<name>A0ABQ9V031_SAGOE</name>
<evidence type="ECO:0000313" key="3">
    <source>
        <dbReference type="Proteomes" id="UP001266305"/>
    </source>
</evidence>
<proteinExistence type="predicted"/>
<evidence type="ECO:0000313" key="2">
    <source>
        <dbReference type="EMBL" id="KAK2102384.1"/>
    </source>
</evidence>
<keyword evidence="3" id="KW-1185">Reference proteome</keyword>
<protein>
    <submittedName>
        <fullName evidence="2">Uncharacterized protein</fullName>
    </submittedName>
</protein>
<feature type="non-terminal residue" evidence="2">
    <location>
        <position position="63"/>
    </location>
</feature>
<comment type="caution">
    <text evidence="2">The sequence shown here is derived from an EMBL/GenBank/DDBJ whole genome shotgun (WGS) entry which is preliminary data.</text>
</comment>
<sequence length="63" mass="6502">GSRPWGPPSHFRSLRGPHSANHRGRAPSSTLTSPSRGGHLGAHPGPQYPSSAAAETRSGGYDS</sequence>
<dbReference type="Proteomes" id="UP001266305">
    <property type="component" value="Unassembled WGS sequence"/>
</dbReference>
<feature type="region of interest" description="Disordered" evidence="1">
    <location>
        <begin position="1"/>
        <end position="63"/>
    </location>
</feature>
<feature type="compositionally biased region" description="Basic residues" evidence="1">
    <location>
        <begin position="12"/>
        <end position="25"/>
    </location>
</feature>
<reference evidence="2 3" key="1">
    <citation type="submission" date="2023-05" db="EMBL/GenBank/DDBJ databases">
        <title>B98-5 Cell Line De Novo Hybrid Assembly: An Optical Mapping Approach.</title>
        <authorList>
            <person name="Kananen K."/>
            <person name="Auerbach J.A."/>
            <person name="Kautto E."/>
            <person name="Blachly J.S."/>
        </authorList>
    </citation>
    <scope>NUCLEOTIDE SEQUENCE [LARGE SCALE GENOMIC DNA]</scope>
    <source>
        <strain evidence="2">B95-8</strain>
        <tissue evidence="2">Cell line</tissue>
    </source>
</reference>